<reference evidence="1" key="1">
    <citation type="journal article" date="2020" name="Fungal Divers.">
        <title>Resolving the Mortierellaceae phylogeny through synthesis of multi-gene phylogenetics and phylogenomics.</title>
        <authorList>
            <person name="Vandepol N."/>
            <person name="Liber J."/>
            <person name="Desiro A."/>
            <person name="Na H."/>
            <person name="Kennedy M."/>
            <person name="Barry K."/>
            <person name="Grigoriev I.V."/>
            <person name="Miller A.N."/>
            <person name="O'Donnell K."/>
            <person name="Stajich J.E."/>
            <person name="Bonito G."/>
        </authorList>
    </citation>
    <scope>NUCLEOTIDE SEQUENCE</scope>
    <source>
        <strain evidence="1">MES-2147</strain>
    </source>
</reference>
<evidence type="ECO:0000313" key="2">
    <source>
        <dbReference type="Proteomes" id="UP000749646"/>
    </source>
</evidence>
<feature type="non-terminal residue" evidence="1">
    <location>
        <position position="142"/>
    </location>
</feature>
<accession>A0A9P6SUP6</accession>
<dbReference type="OrthoDB" id="2445729at2759"/>
<proteinExistence type="predicted"/>
<organism evidence="1 2">
    <name type="scientific">Modicella reniformis</name>
    <dbReference type="NCBI Taxonomy" id="1440133"/>
    <lineage>
        <taxon>Eukaryota</taxon>
        <taxon>Fungi</taxon>
        <taxon>Fungi incertae sedis</taxon>
        <taxon>Mucoromycota</taxon>
        <taxon>Mortierellomycotina</taxon>
        <taxon>Mortierellomycetes</taxon>
        <taxon>Mortierellales</taxon>
        <taxon>Mortierellaceae</taxon>
        <taxon>Modicella</taxon>
    </lineage>
</organism>
<comment type="caution">
    <text evidence="1">The sequence shown here is derived from an EMBL/GenBank/DDBJ whole genome shotgun (WGS) entry which is preliminary data.</text>
</comment>
<sequence length="142" mass="15854">MNLYLKYKRKTQAKTNPPGTIAWNETAGVVSQETKTMFSRSPIVPLPKSLSVQQRLELINIYLENASQTKDVDIVLTLCHDAENALLQAKNATKRSSTYPKDNREKDLHEGVAAAYNTLGNLLSASGFHEVANTFYRKANKV</sequence>
<name>A0A9P6SUP6_9FUNG</name>
<dbReference type="AlphaFoldDB" id="A0A9P6SUP6"/>
<protein>
    <submittedName>
        <fullName evidence="1">Uncharacterized protein</fullName>
    </submittedName>
</protein>
<gene>
    <name evidence="1" type="ORF">BGZ65_011016</name>
</gene>
<dbReference type="Proteomes" id="UP000749646">
    <property type="component" value="Unassembled WGS sequence"/>
</dbReference>
<dbReference type="EMBL" id="JAAAHW010000184">
    <property type="protein sequence ID" value="KAG0005501.1"/>
    <property type="molecule type" value="Genomic_DNA"/>
</dbReference>
<evidence type="ECO:0000313" key="1">
    <source>
        <dbReference type="EMBL" id="KAG0005501.1"/>
    </source>
</evidence>
<keyword evidence="2" id="KW-1185">Reference proteome</keyword>